<protein>
    <recommendedName>
        <fullName evidence="3">Mga helix-turn-helix domain-containing protein</fullName>
    </recommendedName>
</protein>
<dbReference type="Proteomes" id="UP000286773">
    <property type="component" value="Unassembled WGS sequence"/>
</dbReference>
<keyword evidence="1" id="KW-0805">Transcription regulation</keyword>
<dbReference type="RefSeq" id="WP_126813582.1">
    <property type="nucleotide sequence ID" value="NZ_NGKC01000006.1"/>
</dbReference>
<reference evidence="4 5" key="1">
    <citation type="submission" date="2017-05" db="EMBL/GenBank/DDBJ databases">
        <title>Vagococcus spp. assemblies.</title>
        <authorList>
            <person name="Gulvik C.A."/>
        </authorList>
    </citation>
    <scope>NUCLEOTIDE SEQUENCE [LARGE SCALE GENOMIC DNA]</scope>
    <source>
        <strain evidence="4 5">LMG 24798</strain>
    </source>
</reference>
<evidence type="ECO:0000256" key="1">
    <source>
        <dbReference type="ARBA" id="ARBA00023015"/>
    </source>
</evidence>
<name>A0A430AVR0_9ENTE</name>
<dbReference type="InterPro" id="IPR007737">
    <property type="entry name" value="Mga_HTH"/>
</dbReference>
<gene>
    <name evidence="4" type="ORF">CBF27_06835</name>
</gene>
<feature type="domain" description="Mga helix-turn-helix" evidence="3">
    <location>
        <begin position="1"/>
        <end position="76"/>
    </location>
</feature>
<proteinExistence type="predicted"/>
<sequence length="414" mass="48936">MKHSEAFQFLEEVFFNPTLSIERWGEKLFISESSLYRITNQVARSLGRYGLTLLKKPCNISGDNEAYVRFFYANYFFEKCGMMEWPFAIEKKLVFNYVKQVLTDRNIFTNDESKIMYFCYLVSVSLVRISQNFLLTTDTLPEDDCSTKQEILEQNNYLDPMLAVYAIGKNESVMKDLSFFSFFYEGIWDSDEEKHIVEQEIHTLIKSVRDAFDIKLTHLDLYTIETNLAYLYTHRKVYPFADFILFDKFLYNGKAIRHNYPDLAHVVYQSLKKIQKNTKFPWYSDYRDEVLYLLMTKWQDMPNILDNRKEKARLLVLSDLGIDHERLLVKLIKKNFDSKIHISSYTNSVIFLDETSETDFQHYDILVTTFIANTLPEEKIVVVDDIPSDQDWGNLRKAINAVRKLTPNDINQLH</sequence>
<comment type="caution">
    <text evidence="4">The sequence shown here is derived from an EMBL/GenBank/DDBJ whole genome shotgun (WGS) entry which is preliminary data.</text>
</comment>
<keyword evidence="2" id="KW-0804">Transcription</keyword>
<dbReference type="AlphaFoldDB" id="A0A430AVR0"/>
<evidence type="ECO:0000259" key="3">
    <source>
        <dbReference type="Pfam" id="PF05043"/>
    </source>
</evidence>
<evidence type="ECO:0000256" key="2">
    <source>
        <dbReference type="ARBA" id="ARBA00023163"/>
    </source>
</evidence>
<accession>A0A430AVR0</accession>
<evidence type="ECO:0000313" key="4">
    <source>
        <dbReference type="EMBL" id="RSU12136.1"/>
    </source>
</evidence>
<dbReference type="PANTHER" id="PTHR30185">
    <property type="entry name" value="CRYPTIC BETA-GLUCOSIDE BGL OPERON ANTITERMINATOR"/>
    <property type="match status" value="1"/>
</dbReference>
<dbReference type="Pfam" id="PF05043">
    <property type="entry name" value="Mga"/>
    <property type="match status" value="1"/>
</dbReference>
<organism evidence="4 5">
    <name type="scientific">Vagococcus acidifermentans</name>
    <dbReference type="NCBI Taxonomy" id="564710"/>
    <lineage>
        <taxon>Bacteria</taxon>
        <taxon>Bacillati</taxon>
        <taxon>Bacillota</taxon>
        <taxon>Bacilli</taxon>
        <taxon>Lactobacillales</taxon>
        <taxon>Enterococcaceae</taxon>
        <taxon>Vagococcus</taxon>
    </lineage>
</organism>
<dbReference type="OrthoDB" id="1646817at2"/>
<dbReference type="InterPro" id="IPR050661">
    <property type="entry name" value="BglG_antiterminators"/>
</dbReference>
<evidence type="ECO:0000313" key="5">
    <source>
        <dbReference type="Proteomes" id="UP000286773"/>
    </source>
</evidence>
<dbReference type="PANTHER" id="PTHR30185:SF18">
    <property type="entry name" value="TRANSCRIPTIONAL REGULATOR MTLR"/>
    <property type="match status" value="1"/>
</dbReference>
<dbReference type="EMBL" id="NGKC01000006">
    <property type="protein sequence ID" value="RSU12136.1"/>
    <property type="molecule type" value="Genomic_DNA"/>
</dbReference>
<keyword evidence="5" id="KW-1185">Reference proteome</keyword>